<evidence type="ECO:0000313" key="1">
    <source>
        <dbReference type="EMBL" id="KXS94115.1"/>
    </source>
</evidence>
<dbReference type="EMBL" id="LFZN01000325">
    <property type="protein sequence ID" value="KXS94115.1"/>
    <property type="molecule type" value="Genomic_DNA"/>
</dbReference>
<accession>A0A139GV94</accession>
<dbReference type="PANTHER" id="PTHR42085:SF1">
    <property type="entry name" value="F-BOX DOMAIN-CONTAINING PROTEIN"/>
    <property type="match status" value="1"/>
</dbReference>
<proteinExistence type="predicted"/>
<dbReference type="Proteomes" id="UP000070133">
    <property type="component" value="Unassembled WGS sequence"/>
</dbReference>
<sequence length="196" mass="22022">MDQSPLLRLPPELRNLVYEYALTKSDSPVDLREQQAGLTMTSRKIRQESLLIFYNLNTFGLEVPNNTSQTLANSLRSSIFGTRVGAARVRSMQKLIVTYHLSSLENRPVVPGCKNEGGWVQLCETLAAMGFLKCQVEWETESTSFLDSSFGGNYLAYLAETARLRIFDQILKRDWEEVSDSVEGAKASGWKVCSLD</sequence>
<evidence type="ECO:0000313" key="2">
    <source>
        <dbReference type="Proteomes" id="UP000070133"/>
    </source>
</evidence>
<reference evidence="1 2" key="1">
    <citation type="submission" date="2015-07" db="EMBL/GenBank/DDBJ databases">
        <title>Comparative genomics of the Sigatoka disease complex on banana suggests a link between parallel evolutionary changes in Pseudocercospora fijiensis and Pseudocercospora eumusae and increased virulence on the banana host.</title>
        <authorList>
            <person name="Chang T.-C."/>
            <person name="Salvucci A."/>
            <person name="Crous P.W."/>
            <person name="Stergiopoulos I."/>
        </authorList>
    </citation>
    <scope>NUCLEOTIDE SEQUENCE [LARGE SCALE GENOMIC DNA]</scope>
    <source>
        <strain evidence="1 2">CBS 114824</strain>
    </source>
</reference>
<evidence type="ECO:0008006" key="3">
    <source>
        <dbReference type="Google" id="ProtNLM"/>
    </source>
</evidence>
<dbReference type="PANTHER" id="PTHR42085">
    <property type="entry name" value="F-BOX DOMAIN-CONTAINING PROTEIN"/>
    <property type="match status" value="1"/>
</dbReference>
<comment type="caution">
    <text evidence="1">The sequence shown here is derived from an EMBL/GenBank/DDBJ whole genome shotgun (WGS) entry which is preliminary data.</text>
</comment>
<name>A0A139GV94_9PEZI</name>
<dbReference type="OrthoDB" id="5413827at2759"/>
<dbReference type="AlphaFoldDB" id="A0A139GV94"/>
<gene>
    <name evidence="1" type="ORF">AC578_7505</name>
</gene>
<keyword evidence="2" id="KW-1185">Reference proteome</keyword>
<protein>
    <recommendedName>
        <fullName evidence="3">F-box domain-containing protein</fullName>
    </recommendedName>
</protein>
<dbReference type="InterPro" id="IPR038883">
    <property type="entry name" value="AN11006-like"/>
</dbReference>
<organism evidence="1 2">
    <name type="scientific">Pseudocercospora eumusae</name>
    <dbReference type="NCBI Taxonomy" id="321146"/>
    <lineage>
        <taxon>Eukaryota</taxon>
        <taxon>Fungi</taxon>
        <taxon>Dikarya</taxon>
        <taxon>Ascomycota</taxon>
        <taxon>Pezizomycotina</taxon>
        <taxon>Dothideomycetes</taxon>
        <taxon>Dothideomycetidae</taxon>
        <taxon>Mycosphaerellales</taxon>
        <taxon>Mycosphaerellaceae</taxon>
        <taxon>Pseudocercospora</taxon>
    </lineage>
</organism>